<keyword evidence="3" id="KW-1185">Reference proteome</keyword>
<name>A0ABV7B9Q7_9GAMM</name>
<evidence type="ECO:0000256" key="1">
    <source>
        <dbReference type="SAM" id="MobiDB-lite"/>
    </source>
</evidence>
<feature type="region of interest" description="Disordered" evidence="1">
    <location>
        <begin position="92"/>
        <end position="155"/>
    </location>
</feature>
<reference evidence="3" key="1">
    <citation type="journal article" date="2019" name="Int. J. Syst. Evol. Microbiol.">
        <title>The Global Catalogue of Microorganisms (GCM) 10K type strain sequencing project: providing services to taxonomists for standard genome sequencing and annotation.</title>
        <authorList>
            <consortium name="The Broad Institute Genomics Platform"/>
            <consortium name="The Broad Institute Genome Sequencing Center for Infectious Disease"/>
            <person name="Wu L."/>
            <person name="Ma J."/>
        </authorList>
    </citation>
    <scope>NUCLEOTIDE SEQUENCE [LARGE SCALE GENOMIC DNA]</scope>
    <source>
        <strain evidence="3">KCTC 52660</strain>
    </source>
</reference>
<dbReference type="SUPFAM" id="SSF46785">
    <property type="entry name" value="Winged helix' DNA-binding domain"/>
    <property type="match status" value="1"/>
</dbReference>
<feature type="region of interest" description="Disordered" evidence="1">
    <location>
        <begin position="179"/>
        <end position="213"/>
    </location>
</feature>
<accession>A0ABV7B9Q7</accession>
<evidence type="ECO:0000313" key="2">
    <source>
        <dbReference type="EMBL" id="MFC2992935.1"/>
    </source>
</evidence>
<evidence type="ECO:0000313" key="3">
    <source>
        <dbReference type="Proteomes" id="UP001595386"/>
    </source>
</evidence>
<dbReference type="InterPro" id="IPR036390">
    <property type="entry name" value="WH_DNA-bd_sf"/>
</dbReference>
<gene>
    <name evidence="2" type="ORF">ACFODV_12905</name>
</gene>
<dbReference type="Gene3D" id="1.10.10.10">
    <property type="entry name" value="Winged helix-like DNA-binding domain superfamily/Winged helix DNA-binding domain"/>
    <property type="match status" value="1"/>
</dbReference>
<dbReference type="Proteomes" id="UP001595386">
    <property type="component" value="Unassembled WGS sequence"/>
</dbReference>
<comment type="caution">
    <text evidence="2">The sequence shown here is derived from an EMBL/GenBank/DDBJ whole genome shotgun (WGS) entry which is preliminary data.</text>
</comment>
<organism evidence="2 3">
    <name type="scientific">Halomonas tibetensis</name>
    <dbReference type="NCBI Taxonomy" id="2259590"/>
    <lineage>
        <taxon>Bacteria</taxon>
        <taxon>Pseudomonadati</taxon>
        <taxon>Pseudomonadota</taxon>
        <taxon>Gammaproteobacteria</taxon>
        <taxon>Oceanospirillales</taxon>
        <taxon>Halomonadaceae</taxon>
        <taxon>Halomonas</taxon>
    </lineage>
</organism>
<proteinExistence type="predicted"/>
<dbReference type="EMBL" id="JBHRSQ010000017">
    <property type="protein sequence ID" value="MFC2992935.1"/>
    <property type="molecule type" value="Genomic_DNA"/>
</dbReference>
<dbReference type="Pfam" id="PF13730">
    <property type="entry name" value="HTH_36"/>
    <property type="match status" value="1"/>
</dbReference>
<sequence>MTAPAFAWMPMSAFTDRRLGARDLRVLGVLYAHAGVDRTCWPAVSTLAELTGIDRRDVQRTIRRLEEFGWLTVEVGGGRSSSSRYRLYSGAATDHAERAGDSTAGDLPQTAGEPPAVSQQRAGDSTAGDLPQTAGESPAESSERAGDSPPKGRVIYHEKAGDLPARTYQNIPENIKPLSCASAAPSASGNDTCDLLGDPEAKPQASGESSEAARMGDFAEFWEAYPRRRGKADARKAWQALKPDAALRERILAALAQARASPDWRREGGRFIPYPATWLRRRGWEDELEPDIEPLPADGASRHGEGQRINGTLAALDSLFRGGQAHAEHDLSDRHGVPVSRLWH</sequence>
<feature type="compositionally biased region" description="Low complexity" evidence="1">
    <location>
        <begin position="179"/>
        <end position="188"/>
    </location>
</feature>
<dbReference type="InterPro" id="IPR036388">
    <property type="entry name" value="WH-like_DNA-bd_sf"/>
</dbReference>
<dbReference type="RefSeq" id="WP_379760088.1">
    <property type="nucleotide sequence ID" value="NZ_JBHRSQ010000017.1"/>
</dbReference>
<protein>
    <submittedName>
        <fullName evidence="2">Helix-turn-helix domain-containing protein</fullName>
    </submittedName>
</protein>